<evidence type="ECO:0000313" key="3">
    <source>
        <dbReference type="Proteomes" id="UP000622166"/>
    </source>
</evidence>
<evidence type="ECO:0000313" key="2">
    <source>
        <dbReference type="EMBL" id="GGZ04062.1"/>
    </source>
</evidence>
<sequence length="86" mass="9651">MALRMTGRYPSCDVMIEAQAQAQARHGPDRYTSRPPSTLRTGSPEPLPGDAYEKGRGELSVRQPAVPSLYRTMQFRLPEKRTLFTA</sequence>
<reference evidence="2" key="2">
    <citation type="submission" date="2020-09" db="EMBL/GenBank/DDBJ databases">
        <authorList>
            <person name="Sun Q."/>
            <person name="Ohkuma M."/>
        </authorList>
    </citation>
    <scope>NUCLEOTIDE SEQUENCE</scope>
    <source>
        <strain evidence="2">JCM 4815</strain>
    </source>
</reference>
<comment type="caution">
    <text evidence="2">The sequence shown here is derived from an EMBL/GenBank/DDBJ whole genome shotgun (WGS) entry which is preliminary data.</text>
</comment>
<dbReference type="Proteomes" id="UP000622166">
    <property type="component" value="Unassembled WGS sequence"/>
</dbReference>
<gene>
    <name evidence="2" type="ORF">GCM10010365_23710</name>
</gene>
<keyword evidence="3" id="KW-1185">Reference proteome</keyword>
<dbReference type="EMBL" id="BMVW01000003">
    <property type="protein sequence ID" value="GGZ04062.1"/>
    <property type="molecule type" value="Genomic_DNA"/>
</dbReference>
<reference evidence="2" key="1">
    <citation type="journal article" date="2014" name="Int. J. Syst. Evol. Microbiol.">
        <title>Complete genome sequence of Corynebacterium casei LMG S-19264T (=DSM 44701T), isolated from a smear-ripened cheese.</title>
        <authorList>
            <consortium name="US DOE Joint Genome Institute (JGI-PGF)"/>
            <person name="Walter F."/>
            <person name="Albersmeier A."/>
            <person name="Kalinowski J."/>
            <person name="Ruckert C."/>
        </authorList>
    </citation>
    <scope>NUCLEOTIDE SEQUENCE</scope>
    <source>
        <strain evidence="2">JCM 4815</strain>
    </source>
</reference>
<accession>A0A918PFC3</accession>
<dbReference type="AlphaFoldDB" id="A0A918PFC3"/>
<evidence type="ECO:0000256" key="1">
    <source>
        <dbReference type="SAM" id="MobiDB-lite"/>
    </source>
</evidence>
<proteinExistence type="predicted"/>
<feature type="region of interest" description="Disordered" evidence="1">
    <location>
        <begin position="20"/>
        <end position="60"/>
    </location>
</feature>
<organism evidence="2 3">
    <name type="scientific">Streptomyces poonensis</name>
    <dbReference type="NCBI Taxonomy" id="68255"/>
    <lineage>
        <taxon>Bacteria</taxon>
        <taxon>Bacillati</taxon>
        <taxon>Actinomycetota</taxon>
        <taxon>Actinomycetes</taxon>
        <taxon>Kitasatosporales</taxon>
        <taxon>Streptomycetaceae</taxon>
        <taxon>Streptomyces</taxon>
    </lineage>
</organism>
<protein>
    <submittedName>
        <fullName evidence="2">Uncharacterized protein</fullName>
    </submittedName>
</protein>
<name>A0A918PFC3_9ACTN</name>